<reference evidence="1" key="1">
    <citation type="submission" date="2018-04" db="EMBL/GenBank/DDBJ databases">
        <authorList>
            <person name="Jy Z."/>
        </authorList>
    </citation>
    <scope>NUCLEOTIDE SEQUENCE</scope>
    <source>
        <strain evidence="2">AS13</strain>
        <strain evidence="1">LA18</strain>
    </source>
</reference>
<name>A0AAW7MGH2_9BURK</name>
<evidence type="ECO:0000313" key="1">
    <source>
        <dbReference type="EMBL" id="MDN4571843.1"/>
    </source>
</evidence>
<protein>
    <recommendedName>
        <fullName evidence="5">HNH endonuclease</fullName>
    </recommendedName>
</protein>
<proteinExistence type="predicted"/>
<evidence type="ECO:0000313" key="4">
    <source>
        <dbReference type="Proteomes" id="UP001172791"/>
    </source>
</evidence>
<dbReference type="Proteomes" id="UP001172788">
    <property type="component" value="Unassembled WGS sequence"/>
</dbReference>
<comment type="caution">
    <text evidence="1">The sequence shown here is derived from an EMBL/GenBank/DDBJ whole genome shotgun (WGS) entry which is preliminary data.</text>
</comment>
<dbReference type="EMBL" id="QAID01000046">
    <property type="protein sequence ID" value="MDN4581297.1"/>
    <property type="molecule type" value="Genomic_DNA"/>
</dbReference>
<dbReference type="Proteomes" id="UP001172791">
    <property type="component" value="Unassembled WGS sequence"/>
</dbReference>
<organism evidence="1 4">
    <name type="scientific">Pandoraea cepalis</name>
    <dbReference type="NCBI Taxonomy" id="2508294"/>
    <lineage>
        <taxon>Bacteria</taxon>
        <taxon>Pseudomonadati</taxon>
        <taxon>Pseudomonadota</taxon>
        <taxon>Betaproteobacteria</taxon>
        <taxon>Burkholderiales</taxon>
        <taxon>Burkholderiaceae</taxon>
        <taxon>Pandoraea</taxon>
    </lineage>
</organism>
<evidence type="ECO:0000313" key="3">
    <source>
        <dbReference type="Proteomes" id="UP001172788"/>
    </source>
</evidence>
<sequence length="69" mass="7938">MLCEQCNTTDGTVKRTLQLPKEFSYSPEEIRAFVEPIPHGWHIVNYQRAAQIYESVRRCPPPVIPGAHM</sequence>
<keyword evidence="3" id="KW-1185">Reference proteome</keyword>
<accession>A0AAW7MGH2</accession>
<evidence type="ECO:0000313" key="2">
    <source>
        <dbReference type="EMBL" id="MDN4581297.1"/>
    </source>
</evidence>
<gene>
    <name evidence="1" type="ORF">DBA34_00980</name>
    <name evidence="2" type="ORF">DBB29_24605</name>
</gene>
<dbReference type="AlphaFoldDB" id="A0AAW7MGH2"/>
<dbReference type="EMBL" id="QAIC01000022">
    <property type="protein sequence ID" value="MDN4571843.1"/>
    <property type="molecule type" value="Genomic_DNA"/>
</dbReference>
<evidence type="ECO:0008006" key="5">
    <source>
        <dbReference type="Google" id="ProtNLM"/>
    </source>
</evidence>